<dbReference type="GO" id="GO:0098793">
    <property type="term" value="C:presynapse"/>
    <property type="evidence" value="ECO:0007669"/>
    <property type="project" value="GOC"/>
</dbReference>
<dbReference type="GO" id="GO:0031201">
    <property type="term" value="C:SNARE complex"/>
    <property type="evidence" value="ECO:0007669"/>
    <property type="project" value="TreeGrafter"/>
</dbReference>
<dbReference type="Gene3D" id="1.20.5.110">
    <property type="match status" value="1"/>
</dbReference>
<keyword evidence="2" id="KW-1185">Reference proteome</keyword>
<dbReference type="GO" id="GO:0031629">
    <property type="term" value="P:synaptic vesicle fusion to presynaptic active zone membrane"/>
    <property type="evidence" value="ECO:0007669"/>
    <property type="project" value="TreeGrafter"/>
</dbReference>
<dbReference type="EMBL" id="UZAL01032707">
    <property type="protein sequence ID" value="VDP61585.1"/>
    <property type="molecule type" value="Genomic_DNA"/>
</dbReference>
<dbReference type="AlphaFoldDB" id="A0A183PEA5"/>
<dbReference type="SUPFAM" id="SSF58038">
    <property type="entry name" value="SNARE fusion complex"/>
    <property type="match status" value="1"/>
</dbReference>
<dbReference type="GO" id="GO:0005886">
    <property type="term" value="C:plasma membrane"/>
    <property type="evidence" value="ECO:0007669"/>
    <property type="project" value="TreeGrafter"/>
</dbReference>
<dbReference type="GO" id="GO:0005484">
    <property type="term" value="F:SNAP receptor activity"/>
    <property type="evidence" value="ECO:0007669"/>
    <property type="project" value="TreeGrafter"/>
</dbReference>
<proteinExistence type="predicted"/>
<dbReference type="STRING" id="31246.A0A183PEA5"/>
<evidence type="ECO:0000313" key="2">
    <source>
        <dbReference type="Proteomes" id="UP000269396"/>
    </source>
</evidence>
<organism evidence="1 2">
    <name type="scientific">Schistosoma mattheei</name>
    <dbReference type="NCBI Taxonomy" id="31246"/>
    <lineage>
        <taxon>Eukaryota</taxon>
        <taxon>Metazoa</taxon>
        <taxon>Spiralia</taxon>
        <taxon>Lophotrochozoa</taxon>
        <taxon>Platyhelminthes</taxon>
        <taxon>Trematoda</taxon>
        <taxon>Digenea</taxon>
        <taxon>Strigeidida</taxon>
        <taxon>Schistosomatoidea</taxon>
        <taxon>Schistosomatidae</taxon>
        <taxon>Schistosoma</taxon>
    </lineage>
</organism>
<gene>
    <name evidence="1" type="ORF">SMTD_LOCUS12691</name>
</gene>
<dbReference type="Proteomes" id="UP000269396">
    <property type="component" value="Unassembled WGS sequence"/>
</dbReference>
<dbReference type="SMART" id="SM00397">
    <property type="entry name" value="t_SNARE"/>
    <property type="match status" value="1"/>
</dbReference>
<protein>
    <submittedName>
        <fullName evidence="1">Uncharacterized protein</fullName>
    </submittedName>
</protein>
<evidence type="ECO:0000313" key="1">
    <source>
        <dbReference type="EMBL" id="VDP61585.1"/>
    </source>
</evidence>
<name>A0A183PEA5_9TREM</name>
<dbReference type="CDD" id="cd15855">
    <property type="entry name" value="SNARE_SNAP25C_23C"/>
    <property type="match status" value="1"/>
</dbReference>
<dbReference type="GO" id="GO:0016082">
    <property type="term" value="P:synaptic vesicle priming"/>
    <property type="evidence" value="ECO:0007669"/>
    <property type="project" value="TreeGrafter"/>
</dbReference>
<dbReference type="PROSITE" id="PS50192">
    <property type="entry name" value="T_SNARE"/>
    <property type="match status" value="1"/>
</dbReference>
<dbReference type="GO" id="GO:0019905">
    <property type="term" value="F:syntaxin binding"/>
    <property type="evidence" value="ECO:0007669"/>
    <property type="project" value="TreeGrafter"/>
</dbReference>
<reference evidence="1 2" key="1">
    <citation type="submission" date="2018-11" db="EMBL/GenBank/DDBJ databases">
        <authorList>
            <consortium name="Pathogen Informatics"/>
        </authorList>
    </citation>
    <scope>NUCLEOTIDE SEQUENCE [LARGE SCALE GENOMIC DNA]</scope>
    <source>
        <strain>Denwood</strain>
        <strain evidence="2">Zambia</strain>
    </source>
</reference>
<dbReference type="PANTHER" id="PTHR19305:SF14">
    <property type="entry name" value="SYNAPTOSOMAL-ASSOCIATED PROTEIN-RELATED"/>
    <property type="match status" value="1"/>
</dbReference>
<sequence length="178" mass="20403">MDNIREDLHEAQRDLDEIDKCCGLCVLPWRKVKPDSKTPKYPTSGNGYLTGASNNYQVNSYQPQSGFQIQQNQQKSGPFITRVCQSYPLQIVLQLQQRTNFIFIATVHNTPSSLQKITNDAREDEMEQNLQQVSGMVSQLHSMATDMNQEITTHNQILDRIDQKVCFFALTFILLFTV</sequence>
<dbReference type="PANTHER" id="PTHR19305">
    <property type="entry name" value="SYNAPTOSOMAL ASSOCIATED PROTEIN"/>
    <property type="match status" value="1"/>
</dbReference>
<dbReference type="InterPro" id="IPR000727">
    <property type="entry name" value="T_SNARE_dom"/>
</dbReference>
<accession>A0A183PEA5</accession>